<name>A0A286RAS7_9BACT</name>
<gene>
    <name evidence="2" type="ORF">THTE_0472</name>
</gene>
<evidence type="ECO:0000313" key="2">
    <source>
        <dbReference type="EMBL" id="ASV73074.1"/>
    </source>
</evidence>
<reference evidence="2 3" key="1">
    <citation type="journal article" name="Front. Microbiol.">
        <title>Sugar Metabolism of the First Thermophilic Planctomycete Thermogutta terrifontis: Comparative Genomic and Transcriptomic Approaches.</title>
        <authorList>
            <person name="Elcheninov A.G."/>
            <person name="Menzel P."/>
            <person name="Gudbergsdottir S.R."/>
            <person name="Slesarev A.I."/>
            <person name="Kadnikov V.V."/>
            <person name="Krogh A."/>
            <person name="Bonch-Osmolovskaya E.A."/>
            <person name="Peng X."/>
            <person name="Kublanov I.V."/>
        </authorList>
    </citation>
    <scope>NUCLEOTIDE SEQUENCE [LARGE SCALE GENOMIC DNA]</scope>
    <source>
        <strain evidence="2 3">R1</strain>
    </source>
</reference>
<protein>
    <submittedName>
        <fullName evidence="2">Uncharacterized protein</fullName>
    </submittedName>
</protein>
<dbReference type="AlphaFoldDB" id="A0A286RAS7"/>
<dbReference type="KEGG" id="ttf:THTE_0472"/>
<dbReference type="EMBL" id="CP018477">
    <property type="protein sequence ID" value="ASV73074.1"/>
    <property type="molecule type" value="Genomic_DNA"/>
</dbReference>
<keyword evidence="3" id="KW-1185">Reference proteome</keyword>
<evidence type="ECO:0000313" key="3">
    <source>
        <dbReference type="Proteomes" id="UP000215086"/>
    </source>
</evidence>
<evidence type="ECO:0000256" key="1">
    <source>
        <dbReference type="SAM" id="MobiDB-lite"/>
    </source>
</evidence>
<feature type="region of interest" description="Disordered" evidence="1">
    <location>
        <begin position="1"/>
        <end position="23"/>
    </location>
</feature>
<sequence length="56" mass="6498">MFRLPRVDTGQQTPVGPIHESPLQDVKNRQIDQIPVAKLHYLPMLRMDDSSMPRSR</sequence>
<dbReference type="Proteomes" id="UP000215086">
    <property type="component" value="Chromosome"/>
</dbReference>
<organism evidence="2 3">
    <name type="scientific">Thermogutta terrifontis</name>
    <dbReference type="NCBI Taxonomy" id="1331910"/>
    <lineage>
        <taxon>Bacteria</taxon>
        <taxon>Pseudomonadati</taxon>
        <taxon>Planctomycetota</taxon>
        <taxon>Planctomycetia</taxon>
        <taxon>Pirellulales</taxon>
        <taxon>Thermoguttaceae</taxon>
        <taxon>Thermogutta</taxon>
    </lineage>
</organism>
<proteinExistence type="predicted"/>
<accession>A0A286RAS7</accession>